<dbReference type="InterPro" id="IPR017937">
    <property type="entry name" value="Thioredoxin_CS"/>
</dbReference>
<dbReference type="EMBL" id="QMFB01000007">
    <property type="protein sequence ID" value="RAV20720.1"/>
    <property type="molecule type" value="Genomic_DNA"/>
</dbReference>
<keyword evidence="4" id="KW-0249">Electron transport</keyword>
<dbReference type="PROSITE" id="PS00194">
    <property type="entry name" value="THIOREDOXIN_1"/>
    <property type="match status" value="1"/>
</dbReference>
<dbReference type="PROSITE" id="PS51352">
    <property type="entry name" value="THIOREDOXIN_2"/>
    <property type="match status" value="1"/>
</dbReference>
<dbReference type="SUPFAM" id="SSF52833">
    <property type="entry name" value="Thioredoxin-like"/>
    <property type="match status" value="1"/>
</dbReference>
<evidence type="ECO:0000256" key="4">
    <source>
        <dbReference type="ARBA" id="ARBA00022982"/>
    </source>
</evidence>
<dbReference type="InterPro" id="IPR013766">
    <property type="entry name" value="Thioredoxin_domain"/>
</dbReference>
<dbReference type="CDD" id="cd02947">
    <property type="entry name" value="TRX_family"/>
    <property type="match status" value="1"/>
</dbReference>
<dbReference type="PRINTS" id="PR00421">
    <property type="entry name" value="THIOREDOXIN"/>
</dbReference>
<dbReference type="AlphaFoldDB" id="A0A329MM89"/>
<protein>
    <recommendedName>
        <fullName evidence="2 7">Thioredoxin</fullName>
    </recommendedName>
</protein>
<dbReference type="GO" id="GO:0005829">
    <property type="term" value="C:cytosol"/>
    <property type="evidence" value="ECO:0007669"/>
    <property type="project" value="TreeGrafter"/>
</dbReference>
<dbReference type="Gene3D" id="3.40.30.10">
    <property type="entry name" value="Glutaredoxin"/>
    <property type="match status" value="1"/>
</dbReference>
<organism evidence="11 12">
    <name type="scientific">Paenibacillus contaminans</name>
    <dbReference type="NCBI Taxonomy" id="450362"/>
    <lineage>
        <taxon>Bacteria</taxon>
        <taxon>Bacillati</taxon>
        <taxon>Bacillota</taxon>
        <taxon>Bacilli</taxon>
        <taxon>Bacillales</taxon>
        <taxon>Paenibacillaceae</taxon>
        <taxon>Paenibacillus</taxon>
    </lineage>
</organism>
<evidence type="ECO:0000256" key="6">
    <source>
        <dbReference type="ARBA" id="ARBA00023284"/>
    </source>
</evidence>
<dbReference type="FunFam" id="3.40.30.10:FF:000001">
    <property type="entry name" value="Thioredoxin"/>
    <property type="match status" value="1"/>
</dbReference>
<dbReference type="OrthoDB" id="9790390at2"/>
<proteinExistence type="inferred from homology"/>
<evidence type="ECO:0000256" key="5">
    <source>
        <dbReference type="ARBA" id="ARBA00023157"/>
    </source>
</evidence>
<keyword evidence="5 9" id="KW-1015">Disulfide bond</keyword>
<reference evidence="11 12" key="1">
    <citation type="journal article" date="2009" name="Int. J. Syst. Evol. Microbiol.">
        <title>Paenibacillus contaminans sp. nov., isolated from a contaminated laboratory plate.</title>
        <authorList>
            <person name="Chou J.H."/>
            <person name="Lee J.H."/>
            <person name="Lin M.C."/>
            <person name="Chang P.S."/>
            <person name="Arun A.B."/>
            <person name="Young C.C."/>
            <person name="Chen W.M."/>
        </authorList>
    </citation>
    <scope>NUCLEOTIDE SEQUENCE [LARGE SCALE GENOMIC DNA]</scope>
    <source>
        <strain evidence="11 12">CKOBP-6</strain>
    </source>
</reference>
<dbReference type="GO" id="GO:0015035">
    <property type="term" value="F:protein-disulfide reductase activity"/>
    <property type="evidence" value="ECO:0007669"/>
    <property type="project" value="UniProtKB-UniRule"/>
</dbReference>
<comment type="similarity">
    <text evidence="1 8">Belongs to the thioredoxin family.</text>
</comment>
<evidence type="ECO:0000256" key="7">
    <source>
        <dbReference type="NCBIfam" id="TIGR01068"/>
    </source>
</evidence>
<keyword evidence="12" id="KW-1185">Reference proteome</keyword>
<keyword evidence="3" id="KW-0813">Transport</keyword>
<evidence type="ECO:0000313" key="12">
    <source>
        <dbReference type="Proteomes" id="UP000250369"/>
    </source>
</evidence>
<evidence type="ECO:0000256" key="9">
    <source>
        <dbReference type="PIRSR" id="PIRSR000077-4"/>
    </source>
</evidence>
<dbReference type="NCBIfam" id="TIGR01068">
    <property type="entry name" value="thioredoxin"/>
    <property type="match status" value="1"/>
</dbReference>
<dbReference type="PIRSF" id="PIRSF000077">
    <property type="entry name" value="Thioredoxin"/>
    <property type="match status" value="1"/>
</dbReference>
<evidence type="ECO:0000256" key="2">
    <source>
        <dbReference type="ARBA" id="ARBA00020570"/>
    </source>
</evidence>
<dbReference type="InterPro" id="IPR036249">
    <property type="entry name" value="Thioredoxin-like_sf"/>
</dbReference>
<evidence type="ECO:0000256" key="3">
    <source>
        <dbReference type="ARBA" id="ARBA00022448"/>
    </source>
</evidence>
<evidence type="ECO:0000256" key="1">
    <source>
        <dbReference type="ARBA" id="ARBA00008987"/>
    </source>
</evidence>
<dbReference type="Proteomes" id="UP000250369">
    <property type="component" value="Unassembled WGS sequence"/>
</dbReference>
<dbReference type="GO" id="GO:0045454">
    <property type="term" value="P:cell redox homeostasis"/>
    <property type="evidence" value="ECO:0007669"/>
    <property type="project" value="TreeGrafter"/>
</dbReference>
<feature type="disulfide bond" description="Redox-active" evidence="9">
    <location>
        <begin position="30"/>
        <end position="33"/>
    </location>
</feature>
<dbReference type="PANTHER" id="PTHR45663:SF11">
    <property type="entry name" value="GEO12009P1"/>
    <property type="match status" value="1"/>
</dbReference>
<comment type="caution">
    <text evidence="11">The sequence shown here is derived from an EMBL/GenBank/DDBJ whole genome shotgun (WGS) entry which is preliminary data.</text>
</comment>
<name>A0A329MM89_9BACL</name>
<dbReference type="InterPro" id="IPR005746">
    <property type="entry name" value="Thioredoxin"/>
</dbReference>
<dbReference type="RefSeq" id="WP_113031578.1">
    <property type="nucleotide sequence ID" value="NZ_QMFB01000007.1"/>
</dbReference>
<evidence type="ECO:0000313" key="11">
    <source>
        <dbReference type="EMBL" id="RAV20720.1"/>
    </source>
</evidence>
<sequence>MTICHTTDATFKNDMQSEGLTVVNFWASWCGPCRFFGTVLEAFDRDYSKEVRILKVNVDEQADTSAYFGVMSLPTTILFKDGKPVNKLIGAVRIEELKAFVFDNK</sequence>
<dbReference type="Pfam" id="PF00085">
    <property type="entry name" value="Thioredoxin"/>
    <property type="match status" value="1"/>
</dbReference>
<evidence type="ECO:0000256" key="8">
    <source>
        <dbReference type="PIRNR" id="PIRNR000077"/>
    </source>
</evidence>
<feature type="domain" description="Thioredoxin" evidence="10">
    <location>
        <begin position="1"/>
        <end position="105"/>
    </location>
</feature>
<gene>
    <name evidence="11" type="primary">trxA</name>
    <name evidence="11" type="ORF">DQG23_14535</name>
</gene>
<evidence type="ECO:0000259" key="10">
    <source>
        <dbReference type="PROSITE" id="PS51352"/>
    </source>
</evidence>
<keyword evidence="6 9" id="KW-0676">Redox-active center</keyword>
<accession>A0A329MM89</accession>
<dbReference type="PANTHER" id="PTHR45663">
    <property type="entry name" value="GEO12009P1"/>
    <property type="match status" value="1"/>
</dbReference>